<gene>
    <name evidence="1" type="ordered locus">Desru_0669</name>
</gene>
<dbReference type="RefSeq" id="WP_013840728.1">
    <property type="nucleotide sequence ID" value="NC_015589.1"/>
</dbReference>
<dbReference type="KEGG" id="dru:Desru_0669"/>
<dbReference type="STRING" id="696281.Desru_0669"/>
<dbReference type="EMBL" id="CP002780">
    <property type="protein sequence ID" value="AEG58954.1"/>
    <property type="molecule type" value="Genomic_DNA"/>
</dbReference>
<reference evidence="1 2" key="2">
    <citation type="journal article" date="2012" name="Stand. Genomic Sci.">
        <title>Complete genome sequence of the sulfate-reducing firmicute Desulfotomaculum ruminis type strain (DL(T)).</title>
        <authorList>
            <person name="Spring S."/>
            <person name="Visser M."/>
            <person name="Lu M."/>
            <person name="Copeland A."/>
            <person name="Lapidus A."/>
            <person name="Lucas S."/>
            <person name="Cheng J.F."/>
            <person name="Han C."/>
            <person name="Tapia R."/>
            <person name="Goodwin L.A."/>
            <person name="Pitluck S."/>
            <person name="Ivanova N."/>
            <person name="Land M."/>
            <person name="Hauser L."/>
            <person name="Larimer F."/>
            <person name="Rohde M."/>
            <person name="Goker M."/>
            <person name="Detter J.C."/>
            <person name="Kyrpides N.C."/>
            <person name="Woyke T."/>
            <person name="Schaap P.J."/>
            <person name="Plugge C.M."/>
            <person name="Muyzer G."/>
            <person name="Kuever J."/>
            <person name="Pereira I.A."/>
            <person name="Parshina S.N."/>
            <person name="Bernier-Latmani R."/>
            <person name="Stams A.J."/>
            <person name="Klenk H.P."/>
        </authorList>
    </citation>
    <scope>NUCLEOTIDE SEQUENCE [LARGE SCALE GENOMIC DNA]</scope>
    <source>
        <strain evidence="2">ATCC 23193 / DSM 2154 / NCIB 8452 / DL</strain>
    </source>
</reference>
<proteinExistence type="predicted"/>
<dbReference type="Proteomes" id="UP000009234">
    <property type="component" value="Chromosome"/>
</dbReference>
<name>F6DTD7_DESRL</name>
<dbReference type="HOGENOM" id="CLU_1658028_0_0_9"/>
<sequence>MKHGKDNRGFITIKVLLLSPFLLWLALATITFLQKEVAEYVTAKATRNAHRILAVSHDAERAKGVAVDVVSRCLVTELSIPGSTRPKKSFDPDHANSIKDALPDVYTQDDGSECLVGVRYHVVVLAPGMGKLLNKDAEMLEKYITVEKVIKGPREITPP</sequence>
<organism evidence="1 2">
    <name type="scientific">Desulforamulus ruminis (strain ATCC 23193 / DSM 2154 / NCIMB 8452 / DL)</name>
    <name type="common">Desulfotomaculum ruminis</name>
    <dbReference type="NCBI Taxonomy" id="696281"/>
    <lineage>
        <taxon>Bacteria</taxon>
        <taxon>Bacillati</taxon>
        <taxon>Bacillota</taxon>
        <taxon>Clostridia</taxon>
        <taxon>Eubacteriales</taxon>
        <taxon>Peptococcaceae</taxon>
        <taxon>Desulforamulus</taxon>
    </lineage>
</organism>
<dbReference type="AlphaFoldDB" id="F6DTD7"/>
<dbReference type="OrthoDB" id="1724660at2"/>
<evidence type="ECO:0008006" key="3">
    <source>
        <dbReference type="Google" id="ProtNLM"/>
    </source>
</evidence>
<accession>F6DTD7</accession>
<evidence type="ECO:0000313" key="1">
    <source>
        <dbReference type="EMBL" id="AEG58954.1"/>
    </source>
</evidence>
<protein>
    <recommendedName>
        <fullName evidence="3">TadE family protein</fullName>
    </recommendedName>
</protein>
<evidence type="ECO:0000313" key="2">
    <source>
        <dbReference type="Proteomes" id="UP000009234"/>
    </source>
</evidence>
<reference evidence="2" key="1">
    <citation type="submission" date="2011-05" db="EMBL/GenBank/DDBJ databases">
        <title>Complete sequence of Desulfotomaculum ruminis DSM 2154.</title>
        <authorList>
            <person name="Lucas S."/>
            <person name="Copeland A."/>
            <person name="Lapidus A."/>
            <person name="Cheng J.-F."/>
            <person name="Goodwin L."/>
            <person name="Pitluck S."/>
            <person name="Lu M."/>
            <person name="Detter J.C."/>
            <person name="Han C."/>
            <person name="Tapia R."/>
            <person name="Land M."/>
            <person name="Hauser L."/>
            <person name="Kyrpides N."/>
            <person name="Ivanova N."/>
            <person name="Mikhailova N."/>
            <person name="Pagani I."/>
            <person name="Stams A.J.M."/>
            <person name="Plugge C.M."/>
            <person name="Muyzer G."/>
            <person name="Kuever J."/>
            <person name="Parshina S.N."/>
            <person name="Ivanova A.E."/>
            <person name="Nazina T.N."/>
            <person name="Brambilla E."/>
            <person name="Spring S."/>
            <person name="Klenk H.-P."/>
            <person name="Woyke T."/>
        </authorList>
    </citation>
    <scope>NUCLEOTIDE SEQUENCE [LARGE SCALE GENOMIC DNA]</scope>
    <source>
        <strain evidence="2">ATCC 23193 / DSM 2154 / NCIB 8452 / DL</strain>
    </source>
</reference>
<keyword evidence="2" id="KW-1185">Reference proteome</keyword>